<keyword evidence="1" id="KW-0863">Zinc-finger</keyword>
<evidence type="ECO:0000313" key="4">
    <source>
        <dbReference type="Proteomes" id="UP000261360"/>
    </source>
</evidence>
<reference evidence="3" key="1">
    <citation type="submission" date="2025-08" db="UniProtKB">
        <authorList>
            <consortium name="Ensembl"/>
        </authorList>
    </citation>
    <scope>IDENTIFICATION</scope>
</reference>
<dbReference type="AlphaFoldDB" id="A0A3B4Y195"/>
<dbReference type="Proteomes" id="UP000261360">
    <property type="component" value="Unplaced"/>
</dbReference>
<sequence length="77" mass="8461">TTRVTRSGGAALGLRATTQSRTICEVCGKMFHSMVSLVNHAKSHATDLCGVCGTHFDSEENLKLHLKTHKNGKKWYC</sequence>
<keyword evidence="1" id="KW-0862">Zinc</keyword>
<protein>
    <recommendedName>
        <fullName evidence="2">C2H2-type domain-containing protein</fullName>
    </recommendedName>
</protein>
<dbReference type="Pfam" id="PF00096">
    <property type="entry name" value="zf-C2H2"/>
    <property type="match status" value="1"/>
</dbReference>
<evidence type="ECO:0000313" key="3">
    <source>
        <dbReference type="Ensembl" id="ENSSLDP00000017253.1"/>
    </source>
</evidence>
<dbReference type="GO" id="GO:0008270">
    <property type="term" value="F:zinc ion binding"/>
    <property type="evidence" value="ECO:0007669"/>
    <property type="project" value="UniProtKB-KW"/>
</dbReference>
<feature type="domain" description="C2H2-type" evidence="2">
    <location>
        <begin position="22"/>
        <end position="45"/>
    </location>
</feature>
<reference evidence="3" key="2">
    <citation type="submission" date="2025-09" db="UniProtKB">
        <authorList>
            <consortium name="Ensembl"/>
        </authorList>
    </citation>
    <scope>IDENTIFICATION</scope>
</reference>
<dbReference type="Gene3D" id="3.30.160.60">
    <property type="entry name" value="Classic Zinc Finger"/>
    <property type="match status" value="1"/>
</dbReference>
<dbReference type="PROSITE" id="PS50157">
    <property type="entry name" value="ZINC_FINGER_C2H2_2"/>
    <property type="match status" value="2"/>
</dbReference>
<dbReference type="SUPFAM" id="SSF57667">
    <property type="entry name" value="beta-beta-alpha zinc fingers"/>
    <property type="match status" value="1"/>
</dbReference>
<feature type="domain" description="C2H2-type" evidence="2">
    <location>
        <begin position="47"/>
        <end position="74"/>
    </location>
</feature>
<accession>A0A3B4Y195</accession>
<dbReference type="Pfam" id="PF13894">
    <property type="entry name" value="zf-C2H2_4"/>
    <property type="match status" value="1"/>
</dbReference>
<evidence type="ECO:0000259" key="2">
    <source>
        <dbReference type="PROSITE" id="PS50157"/>
    </source>
</evidence>
<dbReference type="PROSITE" id="PS00028">
    <property type="entry name" value="ZINC_FINGER_C2H2_1"/>
    <property type="match status" value="2"/>
</dbReference>
<evidence type="ECO:0000256" key="1">
    <source>
        <dbReference type="PROSITE-ProRule" id="PRU00042"/>
    </source>
</evidence>
<dbReference type="InterPro" id="IPR013087">
    <property type="entry name" value="Znf_C2H2_type"/>
</dbReference>
<keyword evidence="4" id="KW-1185">Reference proteome</keyword>
<proteinExistence type="predicted"/>
<name>A0A3B4Y195_SERLL</name>
<dbReference type="Ensembl" id="ENSSLDT00000017862.1">
    <property type="protein sequence ID" value="ENSSLDP00000017253.1"/>
    <property type="gene ID" value="ENSSLDG00000013635.1"/>
</dbReference>
<dbReference type="InterPro" id="IPR036236">
    <property type="entry name" value="Znf_C2H2_sf"/>
</dbReference>
<dbReference type="SMART" id="SM00355">
    <property type="entry name" value="ZnF_C2H2"/>
    <property type="match status" value="2"/>
</dbReference>
<organism evidence="3 4">
    <name type="scientific">Seriola lalandi dorsalis</name>
    <dbReference type="NCBI Taxonomy" id="1841481"/>
    <lineage>
        <taxon>Eukaryota</taxon>
        <taxon>Metazoa</taxon>
        <taxon>Chordata</taxon>
        <taxon>Craniata</taxon>
        <taxon>Vertebrata</taxon>
        <taxon>Euteleostomi</taxon>
        <taxon>Actinopterygii</taxon>
        <taxon>Neopterygii</taxon>
        <taxon>Teleostei</taxon>
        <taxon>Neoteleostei</taxon>
        <taxon>Acanthomorphata</taxon>
        <taxon>Carangaria</taxon>
        <taxon>Carangiformes</taxon>
        <taxon>Carangidae</taxon>
        <taxon>Seriola</taxon>
    </lineage>
</organism>
<keyword evidence="1" id="KW-0479">Metal-binding</keyword>